<dbReference type="SUPFAM" id="SSF55874">
    <property type="entry name" value="ATPase domain of HSP90 chaperone/DNA topoisomerase II/histidine kinase"/>
    <property type="match status" value="1"/>
</dbReference>
<keyword evidence="14" id="KW-1185">Reference proteome</keyword>
<dbReference type="InterPro" id="IPR003594">
    <property type="entry name" value="HATPase_dom"/>
</dbReference>
<organism evidence="13 14">
    <name type="scientific">Prauserella shujinwangii</name>
    <dbReference type="NCBI Taxonomy" id="1453103"/>
    <lineage>
        <taxon>Bacteria</taxon>
        <taxon>Bacillati</taxon>
        <taxon>Actinomycetota</taxon>
        <taxon>Actinomycetes</taxon>
        <taxon>Pseudonocardiales</taxon>
        <taxon>Pseudonocardiaceae</taxon>
        <taxon>Prauserella</taxon>
    </lineage>
</organism>
<evidence type="ECO:0000313" key="14">
    <source>
        <dbReference type="Proteomes" id="UP000238362"/>
    </source>
</evidence>
<evidence type="ECO:0000256" key="9">
    <source>
        <dbReference type="SAM" id="Coils"/>
    </source>
</evidence>
<evidence type="ECO:0000256" key="4">
    <source>
        <dbReference type="ARBA" id="ARBA00022679"/>
    </source>
</evidence>
<dbReference type="Proteomes" id="UP000238362">
    <property type="component" value="Unassembled WGS sequence"/>
</dbReference>
<dbReference type="PANTHER" id="PTHR24421">
    <property type="entry name" value="NITRATE/NITRITE SENSOR PROTEIN NARX-RELATED"/>
    <property type="match status" value="1"/>
</dbReference>
<dbReference type="EC" id="2.7.13.3" evidence="2"/>
<keyword evidence="5" id="KW-0547">Nucleotide-binding</keyword>
<dbReference type="CDD" id="cd16917">
    <property type="entry name" value="HATPase_UhpB-NarQ-NarX-like"/>
    <property type="match status" value="1"/>
</dbReference>
<evidence type="ECO:0000256" key="6">
    <source>
        <dbReference type="ARBA" id="ARBA00022777"/>
    </source>
</evidence>
<dbReference type="InterPro" id="IPR036890">
    <property type="entry name" value="HATPase_C_sf"/>
</dbReference>
<evidence type="ECO:0000256" key="2">
    <source>
        <dbReference type="ARBA" id="ARBA00012438"/>
    </source>
</evidence>
<feature type="transmembrane region" description="Helical" evidence="10">
    <location>
        <begin position="127"/>
        <end position="146"/>
    </location>
</feature>
<dbReference type="Pfam" id="PF07730">
    <property type="entry name" value="HisKA_3"/>
    <property type="match status" value="1"/>
</dbReference>
<dbReference type="Gene3D" id="1.20.5.1930">
    <property type="match status" value="1"/>
</dbReference>
<dbReference type="GO" id="GO:0046983">
    <property type="term" value="F:protein dimerization activity"/>
    <property type="evidence" value="ECO:0007669"/>
    <property type="project" value="InterPro"/>
</dbReference>
<dbReference type="PANTHER" id="PTHR24421:SF10">
    <property type="entry name" value="NITRATE_NITRITE SENSOR PROTEIN NARQ"/>
    <property type="match status" value="1"/>
</dbReference>
<evidence type="ECO:0000256" key="3">
    <source>
        <dbReference type="ARBA" id="ARBA00022553"/>
    </source>
</evidence>
<dbReference type="InterPro" id="IPR050482">
    <property type="entry name" value="Sensor_HK_TwoCompSys"/>
</dbReference>
<reference evidence="13 14" key="1">
    <citation type="submission" date="2018-03" db="EMBL/GenBank/DDBJ databases">
        <title>Genomic Encyclopedia of Type Strains, Phase III (KMG-III): the genomes of soil and plant-associated and newly described type strains.</title>
        <authorList>
            <person name="Whitman W."/>
        </authorList>
    </citation>
    <scope>NUCLEOTIDE SEQUENCE [LARGE SCALE GENOMIC DNA]</scope>
    <source>
        <strain evidence="13 14">CGMCC 4.7125</strain>
    </source>
</reference>
<keyword evidence="10" id="KW-0812">Transmembrane</keyword>
<accession>A0A2T0LKW3</accession>
<evidence type="ECO:0000259" key="11">
    <source>
        <dbReference type="Pfam" id="PF02518"/>
    </source>
</evidence>
<dbReference type="GO" id="GO:0000155">
    <property type="term" value="F:phosphorelay sensor kinase activity"/>
    <property type="evidence" value="ECO:0007669"/>
    <property type="project" value="InterPro"/>
</dbReference>
<comment type="caution">
    <text evidence="13">The sequence shown here is derived from an EMBL/GenBank/DDBJ whole genome shotgun (WGS) entry which is preliminary data.</text>
</comment>
<feature type="transmembrane region" description="Helical" evidence="10">
    <location>
        <begin position="80"/>
        <end position="97"/>
    </location>
</feature>
<dbReference type="RefSeq" id="WP_106182160.1">
    <property type="nucleotide sequence ID" value="NZ_PVNH01000014.1"/>
</dbReference>
<feature type="transmembrane region" description="Helical" evidence="10">
    <location>
        <begin position="405"/>
        <end position="429"/>
    </location>
</feature>
<sequence length="521" mass="55729">MNERGRRRLAVLVDVGVWLAVCAVCGYETRENAAPWELLGGLAATTVAMATARRHPLLSLTVASASALAVLFNYLGRYPVWPVLLMVAAGYFAGRRMDHARPAVLTFAGVALAGMPVAYALSADAVGNWATLVLTLLFAVFVPWHLGRYTRLRDDLVRTGWDRARQAEERRRHEAERARLRERARIASDMHDSLGHELSLLALRAGALEVAADLGERHRAAAGELRAGAAAATERLREIIGVLREDAAPTEPADAAVADLVRRAADSGLAVGARIDQGTAPPMVERAAYRVVQEALTNVAKHAPGAAVTVDVRRSADQTCVTVRNTRPPAGPLPGATSGQRGLVGLRERVRLVGGSLRSGECDGGFQVVAWLPHGAAPVAADSGDGGTDSARELALARRRVRWTLVNALVVPVVVVAVLAAVSTVYYSFNQVSSVLEPEVYARLRVGQPQDEVEALLPSQQRLSHDPDAWGTPPEGADCRVYGADATLIGSSPVVYRLCFAGGRLVAKESFDERRERGETG</sequence>
<evidence type="ECO:0000256" key="10">
    <source>
        <dbReference type="SAM" id="Phobius"/>
    </source>
</evidence>
<dbReference type="Gene3D" id="3.30.565.10">
    <property type="entry name" value="Histidine kinase-like ATPase, C-terminal domain"/>
    <property type="match status" value="1"/>
</dbReference>
<dbReference type="OrthoDB" id="227596at2"/>
<evidence type="ECO:0000256" key="8">
    <source>
        <dbReference type="ARBA" id="ARBA00023012"/>
    </source>
</evidence>
<evidence type="ECO:0000313" key="13">
    <source>
        <dbReference type="EMBL" id="PRX43600.1"/>
    </source>
</evidence>
<dbReference type="InterPro" id="IPR011712">
    <property type="entry name" value="Sig_transdc_His_kin_sub3_dim/P"/>
</dbReference>
<protein>
    <recommendedName>
        <fullName evidence="2">histidine kinase</fullName>
        <ecNumber evidence="2">2.7.13.3</ecNumber>
    </recommendedName>
</protein>
<feature type="coiled-coil region" evidence="9">
    <location>
        <begin position="163"/>
        <end position="190"/>
    </location>
</feature>
<evidence type="ECO:0000259" key="12">
    <source>
        <dbReference type="Pfam" id="PF07730"/>
    </source>
</evidence>
<feature type="transmembrane region" description="Helical" evidence="10">
    <location>
        <begin position="104"/>
        <end position="121"/>
    </location>
</feature>
<dbReference type="Pfam" id="PF02518">
    <property type="entry name" value="HATPase_c"/>
    <property type="match status" value="1"/>
</dbReference>
<keyword evidence="10" id="KW-0472">Membrane</keyword>
<keyword evidence="7" id="KW-0067">ATP-binding</keyword>
<keyword evidence="9" id="KW-0175">Coiled coil</keyword>
<keyword evidence="4" id="KW-0808">Transferase</keyword>
<feature type="domain" description="Histidine kinase/HSP90-like ATPase" evidence="11">
    <location>
        <begin position="285"/>
        <end position="374"/>
    </location>
</feature>
<keyword evidence="6 13" id="KW-0418">Kinase</keyword>
<dbReference type="GO" id="GO:0005524">
    <property type="term" value="F:ATP binding"/>
    <property type="evidence" value="ECO:0007669"/>
    <property type="project" value="UniProtKB-KW"/>
</dbReference>
<name>A0A2T0LKW3_9PSEU</name>
<feature type="transmembrane region" description="Helical" evidence="10">
    <location>
        <begin position="57"/>
        <end position="74"/>
    </location>
</feature>
<keyword evidence="10" id="KW-1133">Transmembrane helix</keyword>
<comment type="catalytic activity">
    <reaction evidence="1">
        <text>ATP + protein L-histidine = ADP + protein N-phospho-L-histidine.</text>
        <dbReference type="EC" id="2.7.13.3"/>
    </reaction>
</comment>
<gene>
    <name evidence="13" type="ORF">B0I33_11460</name>
</gene>
<evidence type="ECO:0000256" key="5">
    <source>
        <dbReference type="ARBA" id="ARBA00022741"/>
    </source>
</evidence>
<dbReference type="AlphaFoldDB" id="A0A2T0LKW3"/>
<keyword evidence="8" id="KW-0902">Two-component regulatory system</keyword>
<dbReference type="EMBL" id="PVNH01000014">
    <property type="protein sequence ID" value="PRX43600.1"/>
    <property type="molecule type" value="Genomic_DNA"/>
</dbReference>
<feature type="domain" description="Signal transduction histidine kinase subgroup 3 dimerisation and phosphoacceptor" evidence="12">
    <location>
        <begin position="182"/>
        <end position="246"/>
    </location>
</feature>
<keyword evidence="3" id="KW-0597">Phosphoprotein</keyword>
<evidence type="ECO:0000256" key="7">
    <source>
        <dbReference type="ARBA" id="ARBA00022840"/>
    </source>
</evidence>
<proteinExistence type="predicted"/>
<evidence type="ECO:0000256" key="1">
    <source>
        <dbReference type="ARBA" id="ARBA00000085"/>
    </source>
</evidence>
<dbReference type="GO" id="GO:0016020">
    <property type="term" value="C:membrane"/>
    <property type="evidence" value="ECO:0007669"/>
    <property type="project" value="InterPro"/>
</dbReference>